<dbReference type="EMBL" id="DSIY01000086">
    <property type="protein sequence ID" value="HEG90550.1"/>
    <property type="molecule type" value="Genomic_DNA"/>
</dbReference>
<dbReference type="GO" id="GO:0003723">
    <property type="term" value="F:RNA binding"/>
    <property type="evidence" value="ECO:0007669"/>
    <property type="project" value="UniProtKB-KW"/>
</dbReference>
<dbReference type="GO" id="GO:0051607">
    <property type="term" value="P:defense response to virus"/>
    <property type="evidence" value="ECO:0007669"/>
    <property type="project" value="UniProtKB-KW"/>
</dbReference>
<dbReference type="Pfam" id="PF21350">
    <property type="entry name" value="Cas6_I-A"/>
    <property type="match status" value="1"/>
</dbReference>
<dbReference type="InterPro" id="IPR045747">
    <property type="entry name" value="CRISPR-assoc_prot_Cas6_N_sf"/>
</dbReference>
<evidence type="ECO:0000256" key="1">
    <source>
        <dbReference type="ARBA" id="ARBA00005937"/>
    </source>
</evidence>
<feature type="domain" description="CRISPR associated protein Cas6 C-terminal" evidence="7">
    <location>
        <begin position="127"/>
        <end position="240"/>
    </location>
</feature>
<proteinExistence type="inferred from homology"/>
<dbReference type="NCBIfam" id="TIGR01877">
    <property type="entry name" value="cas_cas6"/>
    <property type="match status" value="1"/>
</dbReference>
<evidence type="ECO:0000256" key="6">
    <source>
        <dbReference type="PIRSR" id="PIRSR005054-50"/>
    </source>
</evidence>
<dbReference type="Pfam" id="PF01881">
    <property type="entry name" value="Cas_Cas6_C"/>
    <property type="match status" value="1"/>
</dbReference>
<evidence type="ECO:0000256" key="2">
    <source>
        <dbReference type="ARBA" id="ARBA00022884"/>
    </source>
</evidence>
<name>A0A831X7U2_9BACT</name>
<accession>A0A831X7U2</accession>
<evidence type="ECO:0000256" key="4">
    <source>
        <dbReference type="PIRNR" id="PIRNR005054"/>
    </source>
</evidence>
<evidence type="ECO:0000259" key="7">
    <source>
        <dbReference type="Pfam" id="PF01881"/>
    </source>
</evidence>
<sequence length="255" mass="28645">MRLEIRLEPVEVGTLPPNYREALQAVIYRNLPSPLADALHDGHYWEGRRPVKPFVFSQLSGAITYQRADGFSVGGPVWFRFASPAADLVQALAEGLLRNGAIQIATLRFAVREVAALSAPPLEPPLVVRTLSPITVYRTVEQDGRRRTQYYNPLAREFAELIAANLSRKAEMLRLPCGEPVRIAPLGVGPRNRRLEKYKGTWIEAWAGHFRLEGPEPMLWLALHAGLGAKNSQGFGFVDVEPQRESRHVHEEKQR</sequence>
<protein>
    <recommendedName>
        <fullName evidence="4">CRISPR-associated endoribonuclease</fullName>
    </recommendedName>
</protein>
<dbReference type="PANTHER" id="PTHR36984:SF1">
    <property type="entry name" value="CRISPR-ASSOCIATED ENDORIBONUCLEASE CAS6 1"/>
    <property type="match status" value="1"/>
</dbReference>
<comment type="similarity">
    <text evidence="1 4">Belongs to the CRISPR-associated protein Cas6/Cse3/CasE family.</text>
</comment>
<evidence type="ECO:0000313" key="8">
    <source>
        <dbReference type="EMBL" id="HEG90550.1"/>
    </source>
</evidence>
<dbReference type="CDD" id="cd21140">
    <property type="entry name" value="Cas6_I-like"/>
    <property type="match status" value="1"/>
</dbReference>
<evidence type="ECO:0000256" key="5">
    <source>
        <dbReference type="PIRSR" id="PIRSR005054-1"/>
    </source>
</evidence>
<organism evidence="8">
    <name type="scientific">Thermorudis peleae</name>
    <dbReference type="NCBI Taxonomy" id="1382356"/>
    <lineage>
        <taxon>Bacteria</taxon>
        <taxon>Pseudomonadati</taxon>
        <taxon>Thermomicrobiota</taxon>
        <taxon>Thermomicrobia</taxon>
        <taxon>Thermomicrobia incertae sedis</taxon>
        <taxon>Thermorudis</taxon>
    </lineage>
</organism>
<dbReference type="GO" id="GO:0016788">
    <property type="term" value="F:hydrolase activity, acting on ester bonds"/>
    <property type="evidence" value="ECO:0007669"/>
    <property type="project" value="InterPro"/>
</dbReference>
<dbReference type="Gene3D" id="3.30.70.1900">
    <property type="match status" value="1"/>
</dbReference>
<dbReference type="AlphaFoldDB" id="A0A831X7U2"/>
<feature type="active site" description="Proton donor" evidence="6">
    <location>
        <position position="40"/>
    </location>
</feature>
<dbReference type="Gene3D" id="3.30.70.1890">
    <property type="match status" value="1"/>
</dbReference>
<keyword evidence="2" id="KW-0694">RNA-binding</keyword>
<comment type="caution">
    <text evidence="8">The sequence shown here is derived from an EMBL/GenBank/DDBJ whole genome shotgun (WGS) entry which is preliminary data.</text>
</comment>
<feature type="active site" description="Proton acceptor" evidence="6">
    <location>
        <position position="28"/>
    </location>
</feature>
<gene>
    <name evidence="8" type="primary">cas6</name>
    <name evidence="8" type="ORF">ENP34_03785</name>
</gene>
<dbReference type="InterPro" id="IPR049435">
    <property type="entry name" value="Cas_Cas6_C"/>
</dbReference>
<evidence type="ECO:0000256" key="3">
    <source>
        <dbReference type="ARBA" id="ARBA00023118"/>
    </source>
</evidence>
<reference evidence="8" key="1">
    <citation type="journal article" date="2020" name="mSystems">
        <title>Genome- and Community-Level Interaction Insights into Carbon Utilization and Element Cycling Functions of Hydrothermarchaeota in Hydrothermal Sediment.</title>
        <authorList>
            <person name="Zhou Z."/>
            <person name="Liu Y."/>
            <person name="Xu W."/>
            <person name="Pan J."/>
            <person name="Luo Z.H."/>
            <person name="Li M."/>
        </authorList>
    </citation>
    <scope>NUCLEOTIDE SEQUENCE [LARGE SCALE GENOMIC DNA]</scope>
    <source>
        <strain evidence="8">SpSt-210</strain>
    </source>
</reference>
<feature type="site" description="Transition state stabilizer" evidence="5">
    <location>
        <position position="52"/>
    </location>
</feature>
<keyword evidence="3" id="KW-0051">Antiviral defense</keyword>
<dbReference type="PIRSF" id="PIRSF005054">
    <property type="entry name" value="PF1131"/>
    <property type="match status" value="1"/>
</dbReference>
<dbReference type="InterPro" id="IPR010156">
    <property type="entry name" value="CRISPR-assoc_prot_Cas6"/>
</dbReference>
<dbReference type="PANTHER" id="PTHR36984">
    <property type="entry name" value="CRISPR-ASSOCIATED ENDORIBONUCLEASE CAS6 1"/>
    <property type="match status" value="1"/>
</dbReference>
<comment type="function">
    <text evidence="4">CRISPR (clustered regularly interspaced short palindromic repeat), is an adaptive immune system that provides protection against mobile genetic elements (viruses, transposable elements and conjugative plasmids). CRISPR clusters contain sequences complementary to antecedent mobile elements and target invading nucleic acids. CRISPR clusters are transcribed and processed into CRISPR RNA (crRNA).</text>
</comment>